<sequence>MENKQTKKWYLILSFILSLYLIIVTILSFTSISKEIKAPLDTIAYYILWFFVAELAVLFFLTRNIRTFLKEQWLSILAVATSISITQFVEAIAGIGSLTGLKALKGLKSLKALKSVKFMKLFKATKGAKVAKSYKIGKKASKAIKEADSTVKAKSK</sequence>
<organism evidence="7 8">
    <name type="scientific">Cohnella boryungensis</name>
    <dbReference type="NCBI Taxonomy" id="768479"/>
    <lineage>
        <taxon>Bacteria</taxon>
        <taxon>Bacillati</taxon>
        <taxon>Bacillota</taxon>
        <taxon>Bacilli</taxon>
        <taxon>Bacillales</taxon>
        <taxon>Paenibacillaceae</taxon>
        <taxon>Cohnella</taxon>
    </lineage>
</organism>
<proteinExistence type="predicted"/>
<feature type="transmembrane region" description="Helical" evidence="5">
    <location>
        <begin position="43"/>
        <end position="61"/>
    </location>
</feature>
<reference evidence="8" key="1">
    <citation type="journal article" date="2019" name="Int. J. Syst. Evol. Microbiol.">
        <title>The Global Catalogue of Microorganisms (GCM) 10K type strain sequencing project: providing services to taxonomists for standard genome sequencing and annotation.</title>
        <authorList>
            <consortium name="The Broad Institute Genomics Platform"/>
            <consortium name="The Broad Institute Genome Sequencing Center for Infectious Disease"/>
            <person name="Wu L."/>
            <person name="Ma J."/>
        </authorList>
    </citation>
    <scope>NUCLEOTIDE SEQUENCE [LARGE SCALE GENOMIC DNA]</scope>
    <source>
        <strain evidence="8">CGMCC 4.1641</strain>
    </source>
</reference>
<dbReference type="InterPro" id="IPR027359">
    <property type="entry name" value="Volt_channel_dom_sf"/>
</dbReference>
<comment type="caution">
    <text evidence="7">The sequence shown here is derived from an EMBL/GenBank/DDBJ whole genome shotgun (WGS) entry which is preliminary data.</text>
</comment>
<name>A0ABV8S9Y2_9BACL</name>
<dbReference type="Proteomes" id="UP001595755">
    <property type="component" value="Unassembled WGS sequence"/>
</dbReference>
<evidence type="ECO:0000256" key="3">
    <source>
        <dbReference type="ARBA" id="ARBA00022989"/>
    </source>
</evidence>
<evidence type="ECO:0000313" key="8">
    <source>
        <dbReference type="Proteomes" id="UP001595755"/>
    </source>
</evidence>
<evidence type="ECO:0000313" key="7">
    <source>
        <dbReference type="EMBL" id="MFC4304366.1"/>
    </source>
</evidence>
<dbReference type="SUPFAM" id="SSF81324">
    <property type="entry name" value="Voltage-gated potassium channels"/>
    <property type="match status" value="1"/>
</dbReference>
<keyword evidence="2 5" id="KW-0812">Transmembrane</keyword>
<keyword evidence="4 5" id="KW-0472">Membrane</keyword>
<evidence type="ECO:0000256" key="4">
    <source>
        <dbReference type="ARBA" id="ARBA00023136"/>
    </source>
</evidence>
<comment type="subcellular location">
    <subcellularLocation>
        <location evidence="1">Membrane</location>
        <topology evidence="1">Multi-pass membrane protein</topology>
    </subcellularLocation>
</comment>
<protein>
    <submittedName>
        <fullName evidence="7">Ion transporter</fullName>
    </submittedName>
</protein>
<dbReference type="Gene3D" id="1.20.120.350">
    <property type="entry name" value="Voltage-gated potassium channels. Chain C"/>
    <property type="match status" value="1"/>
</dbReference>
<evidence type="ECO:0000256" key="5">
    <source>
        <dbReference type="SAM" id="Phobius"/>
    </source>
</evidence>
<keyword evidence="8" id="KW-1185">Reference proteome</keyword>
<dbReference type="Pfam" id="PF00520">
    <property type="entry name" value="Ion_trans"/>
    <property type="match status" value="1"/>
</dbReference>
<accession>A0ABV8S9Y2</accession>
<evidence type="ECO:0000256" key="2">
    <source>
        <dbReference type="ARBA" id="ARBA00022692"/>
    </source>
</evidence>
<feature type="transmembrane region" description="Helical" evidence="5">
    <location>
        <begin position="9"/>
        <end position="31"/>
    </location>
</feature>
<feature type="transmembrane region" description="Helical" evidence="5">
    <location>
        <begin position="73"/>
        <end position="95"/>
    </location>
</feature>
<dbReference type="EMBL" id="JBHSED010000023">
    <property type="protein sequence ID" value="MFC4304366.1"/>
    <property type="molecule type" value="Genomic_DNA"/>
</dbReference>
<feature type="domain" description="Ion transport" evidence="6">
    <location>
        <begin position="8"/>
        <end position="129"/>
    </location>
</feature>
<gene>
    <name evidence="7" type="ORF">ACFO1S_13090</name>
</gene>
<keyword evidence="3 5" id="KW-1133">Transmembrane helix</keyword>
<dbReference type="InterPro" id="IPR005821">
    <property type="entry name" value="Ion_trans_dom"/>
</dbReference>
<dbReference type="RefSeq" id="WP_204604915.1">
    <property type="nucleotide sequence ID" value="NZ_JBHSED010000023.1"/>
</dbReference>
<evidence type="ECO:0000256" key="1">
    <source>
        <dbReference type="ARBA" id="ARBA00004141"/>
    </source>
</evidence>
<evidence type="ECO:0000259" key="6">
    <source>
        <dbReference type="Pfam" id="PF00520"/>
    </source>
</evidence>